<proteinExistence type="predicted"/>
<accession>B8M1Q2</accession>
<feature type="region of interest" description="Disordered" evidence="7">
    <location>
        <begin position="725"/>
        <end position="761"/>
    </location>
</feature>
<dbReference type="InterPro" id="IPR036864">
    <property type="entry name" value="Zn2-C6_fun-type_DNA-bd_sf"/>
</dbReference>
<feature type="region of interest" description="Disordered" evidence="7">
    <location>
        <begin position="57"/>
        <end position="86"/>
    </location>
</feature>
<dbReference type="InterPro" id="IPR050815">
    <property type="entry name" value="TF_fung"/>
</dbReference>
<dbReference type="OrthoDB" id="5370478at2759"/>
<dbReference type="EMBL" id="EQ962653">
    <property type="protein sequence ID" value="EED22139.1"/>
    <property type="molecule type" value="Genomic_DNA"/>
</dbReference>
<keyword evidence="4" id="KW-0238">DNA-binding</keyword>
<dbReference type="GO" id="GO:0000981">
    <property type="term" value="F:DNA-binding transcription factor activity, RNA polymerase II-specific"/>
    <property type="evidence" value="ECO:0007669"/>
    <property type="project" value="InterPro"/>
</dbReference>
<dbReference type="GO" id="GO:0006351">
    <property type="term" value="P:DNA-templated transcription"/>
    <property type="evidence" value="ECO:0007669"/>
    <property type="project" value="InterPro"/>
</dbReference>
<dbReference type="InParanoid" id="B8M1Q2"/>
<feature type="region of interest" description="Disordered" evidence="7">
    <location>
        <begin position="364"/>
        <end position="409"/>
    </location>
</feature>
<evidence type="ECO:0000256" key="4">
    <source>
        <dbReference type="ARBA" id="ARBA00023125"/>
    </source>
</evidence>
<dbReference type="AlphaFoldDB" id="B8M1Q2"/>
<feature type="compositionally biased region" description="Polar residues" evidence="7">
    <location>
        <begin position="917"/>
        <end position="929"/>
    </location>
</feature>
<evidence type="ECO:0000256" key="2">
    <source>
        <dbReference type="ARBA" id="ARBA00022723"/>
    </source>
</evidence>
<feature type="region of interest" description="Disordered" evidence="7">
    <location>
        <begin position="135"/>
        <end position="162"/>
    </location>
</feature>
<comment type="subcellular location">
    <subcellularLocation>
        <location evidence="1">Nucleus</location>
    </subcellularLocation>
</comment>
<dbReference type="RefSeq" id="XP_002479102.1">
    <property type="nucleotide sequence ID" value="XM_002479057.1"/>
</dbReference>
<dbReference type="Pfam" id="PF04082">
    <property type="entry name" value="Fungal_trans"/>
    <property type="match status" value="1"/>
</dbReference>
<dbReference type="Gene3D" id="4.10.240.10">
    <property type="entry name" value="Zn(2)-C6 fungal-type DNA-binding domain"/>
    <property type="match status" value="1"/>
</dbReference>
<feature type="compositionally biased region" description="Basic and acidic residues" evidence="7">
    <location>
        <begin position="57"/>
        <end position="69"/>
    </location>
</feature>
<feature type="region of interest" description="Disordered" evidence="7">
    <location>
        <begin position="773"/>
        <end position="929"/>
    </location>
</feature>
<dbReference type="CDD" id="cd00067">
    <property type="entry name" value="GAL4"/>
    <property type="match status" value="1"/>
</dbReference>
<evidence type="ECO:0000313" key="9">
    <source>
        <dbReference type="EMBL" id="EED22139.1"/>
    </source>
</evidence>
<feature type="compositionally biased region" description="Pro residues" evidence="7">
    <location>
        <begin position="902"/>
        <end position="911"/>
    </location>
</feature>
<keyword evidence="3" id="KW-0805">Transcription regulation</keyword>
<dbReference type="PANTHER" id="PTHR47338">
    <property type="entry name" value="ZN(II)2CYS6 TRANSCRIPTION FACTOR (EUROFUNG)-RELATED"/>
    <property type="match status" value="1"/>
</dbReference>
<dbReference type="GO" id="GO:0003677">
    <property type="term" value="F:DNA binding"/>
    <property type="evidence" value="ECO:0007669"/>
    <property type="project" value="UniProtKB-KW"/>
</dbReference>
<feature type="domain" description="Zn(2)-C6 fungal-type" evidence="8">
    <location>
        <begin position="6"/>
        <end position="38"/>
    </location>
</feature>
<dbReference type="PROSITE" id="PS00463">
    <property type="entry name" value="ZN2_CY6_FUNGAL_1"/>
    <property type="match status" value="1"/>
</dbReference>
<dbReference type="SMART" id="SM00906">
    <property type="entry name" value="Fungal_trans"/>
    <property type="match status" value="1"/>
</dbReference>
<dbReference type="SMART" id="SM00066">
    <property type="entry name" value="GAL4"/>
    <property type="match status" value="1"/>
</dbReference>
<evidence type="ECO:0000256" key="5">
    <source>
        <dbReference type="ARBA" id="ARBA00023163"/>
    </source>
</evidence>
<evidence type="ECO:0000256" key="6">
    <source>
        <dbReference type="ARBA" id="ARBA00023242"/>
    </source>
</evidence>
<dbReference type="Pfam" id="PF00172">
    <property type="entry name" value="Zn_clus"/>
    <property type="match status" value="1"/>
</dbReference>
<evidence type="ECO:0000313" key="10">
    <source>
        <dbReference type="Proteomes" id="UP000001745"/>
    </source>
</evidence>
<dbReference type="SUPFAM" id="SSF57701">
    <property type="entry name" value="Zn2/Cys6 DNA-binding domain"/>
    <property type="match status" value="1"/>
</dbReference>
<dbReference type="eggNOG" id="ENOG502QS5N">
    <property type="taxonomic scope" value="Eukaryota"/>
</dbReference>
<keyword evidence="6" id="KW-0539">Nucleus</keyword>
<dbReference type="GO" id="GO:0008270">
    <property type="term" value="F:zinc ion binding"/>
    <property type="evidence" value="ECO:0007669"/>
    <property type="project" value="InterPro"/>
</dbReference>
<dbReference type="Proteomes" id="UP000001745">
    <property type="component" value="Unassembled WGS sequence"/>
</dbReference>
<keyword evidence="5" id="KW-0804">Transcription</keyword>
<dbReference type="CDD" id="cd12148">
    <property type="entry name" value="fungal_TF_MHR"/>
    <property type="match status" value="1"/>
</dbReference>
<dbReference type="OMA" id="DLFQSHF"/>
<evidence type="ECO:0000256" key="7">
    <source>
        <dbReference type="SAM" id="MobiDB-lite"/>
    </source>
</evidence>
<dbReference type="GO" id="GO:0005634">
    <property type="term" value="C:nucleus"/>
    <property type="evidence" value="ECO:0007669"/>
    <property type="project" value="UniProtKB-SubCell"/>
</dbReference>
<evidence type="ECO:0000256" key="3">
    <source>
        <dbReference type="ARBA" id="ARBA00023015"/>
    </source>
</evidence>
<dbReference type="PROSITE" id="PS50048">
    <property type="entry name" value="ZN2_CY6_FUNGAL_2"/>
    <property type="match status" value="1"/>
</dbReference>
<feature type="compositionally biased region" description="Basic and acidic residues" evidence="7">
    <location>
        <begin position="792"/>
        <end position="802"/>
    </location>
</feature>
<dbReference type="PANTHER" id="PTHR47338:SF5">
    <property type="entry name" value="ZN(II)2CYS6 TRANSCRIPTION FACTOR (EUROFUNG)"/>
    <property type="match status" value="1"/>
</dbReference>
<keyword evidence="10" id="KW-1185">Reference proteome</keyword>
<name>B8M1Q2_TALSN</name>
<reference evidence="10" key="1">
    <citation type="journal article" date="2015" name="Genome Announc.">
        <title>Genome sequence of the AIDS-associated pathogen Penicillium marneffei (ATCC18224) and its near taxonomic relative Talaromyces stipitatus (ATCC10500).</title>
        <authorList>
            <person name="Nierman W.C."/>
            <person name="Fedorova-Abrams N.D."/>
            <person name="Andrianopoulos A."/>
        </authorList>
    </citation>
    <scope>NUCLEOTIDE SEQUENCE [LARGE SCALE GENOMIC DNA]</scope>
    <source>
        <strain evidence="10">ATCC 10500 / CBS 375.48 / QM 6759 / NRRL 1006</strain>
    </source>
</reference>
<keyword evidence="2" id="KW-0479">Metal-binding</keyword>
<dbReference type="InterPro" id="IPR001138">
    <property type="entry name" value="Zn2Cys6_DnaBD"/>
</dbReference>
<evidence type="ECO:0000259" key="8">
    <source>
        <dbReference type="PROSITE" id="PS50048"/>
    </source>
</evidence>
<feature type="compositionally biased region" description="Polar residues" evidence="7">
    <location>
        <begin position="135"/>
        <end position="147"/>
    </location>
</feature>
<organism evidence="9 10">
    <name type="scientific">Talaromyces stipitatus (strain ATCC 10500 / CBS 375.48 / QM 6759 / NRRL 1006)</name>
    <name type="common">Penicillium stipitatum</name>
    <dbReference type="NCBI Taxonomy" id="441959"/>
    <lineage>
        <taxon>Eukaryota</taxon>
        <taxon>Fungi</taxon>
        <taxon>Dikarya</taxon>
        <taxon>Ascomycota</taxon>
        <taxon>Pezizomycotina</taxon>
        <taxon>Eurotiomycetes</taxon>
        <taxon>Eurotiomycetidae</taxon>
        <taxon>Eurotiales</taxon>
        <taxon>Trichocomaceae</taxon>
        <taxon>Talaromyces</taxon>
        <taxon>Talaromyces sect. Talaromyces</taxon>
    </lineage>
</organism>
<dbReference type="GeneID" id="8103713"/>
<dbReference type="HOGENOM" id="CLU_005024_0_2_1"/>
<feature type="compositionally biased region" description="Polar residues" evidence="7">
    <location>
        <begin position="745"/>
        <end position="757"/>
    </location>
</feature>
<sequence>MRSSIACSRCRRSKIKCVNAGIDTTCRACEASHRECVYPTPAVGGGGAKRDIAATIDGDERNGADWDNPKRHRSRKVAGGASGAAGKDAGKNLVDVLDSSILSPKVWEALSKSFQTQFATILPFIDSTILKNQTGQYSASQSDAQSNHSDHHPHSPPPRTQLPPLILLGVLTLTARFHPQLVAYHSPASSGNPSNPSAASEFYASALRSRLAGPDGMGLMTADLVHVQALLMLALHEWGMCRGKSAWLYVGIAIRLAQAMGLSYELENDSLSSTNRGEANRYAALKVEADHFGIVRQKEQLEQSSDDVIVQETKRRTFWACFIMDRCLSSGKHRPRMVKVRDLDIQLPSDDAFAFGERVRTSKLSDSPDRRASSFDGPGAQIPSLRQSVPYGEDNLRNGSTDSKAWSPVSKRIDGDHDIDRWEVGAQESLLSRVIRVIRIWGSIAKWSCAGGRQNETYGPWQPESSFSKLRSKLAEFQENLPRKLQYSQRSTDGHSQNENSLSAYMVMHVVYFLSLIVLHRAYLPFLPLRCNEPVGPLDEPTFPREQYAVPDGFWRESTRELFRAARNMMDLVIACQERGVLVETPLVGFAIYNAAFMGIYAAHFSHMDVDGYLSPRQALSPTATGISIQPQLPTRKSLDILRDMRPRLRLAIGWFRTLNRLHSYFVKVKRDFKSRSRSGDSIHSPMGLRPVREGGPGGGLEEFKLLEKIFLEFGNIDDQIPDTNCLDDDGTGTITAVSDRGGETASNAVKSESGDSTMDGIVQQKRDSWVTVNSSKNLPPLPLTPAASDADLSRNEMDRRPSLPLPSRPMPSQSSSSSYAFPPIQQHPIVSTASPSLPSITSPTAFNSTGAGQANQQPSSTSHRLQPLNPWLPTHQQGPPPPPYSQNLPPINAATQNNHSPYPPMLPPPGSSAVPQQQPSTSTSLGYAPTPVSTANGSGMLDSILDYYYPAIWSSSLGGDDVLSFLSDGTLEQGHIITNSEVGSPSGWLNAIWNDFT</sequence>
<dbReference type="STRING" id="441959.B8M1Q2"/>
<feature type="compositionally biased region" description="Polar residues" evidence="7">
    <location>
        <begin position="829"/>
        <end position="865"/>
    </location>
</feature>
<dbReference type="InterPro" id="IPR007219">
    <property type="entry name" value="XnlR_reg_dom"/>
</dbReference>
<gene>
    <name evidence="9" type="ORF">TSTA_093850</name>
</gene>
<protein>
    <submittedName>
        <fullName evidence="9">C6 transcription factor, putative</fullName>
    </submittedName>
</protein>
<evidence type="ECO:0000256" key="1">
    <source>
        <dbReference type="ARBA" id="ARBA00004123"/>
    </source>
</evidence>
<dbReference type="VEuPathDB" id="FungiDB:TSTA_093850"/>
<dbReference type="PhylomeDB" id="B8M1Q2"/>